<dbReference type="InterPro" id="IPR032675">
    <property type="entry name" value="LRR_dom_sf"/>
</dbReference>
<evidence type="ECO:0000256" key="1">
    <source>
        <dbReference type="ARBA" id="ARBA00022614"/>
    </source>
</evidence>
<keyword evidence="2" id="KW-0677">Repeat</keyword>
<dbReference type="EMBL" id="CAXAMM010000559">
    <property type="protein sequence ID" value="CAK8987986.1"/>
    <property type="molecule type" value="Genomic_DNA"/>
</dbReference>
<sequence length="2594" mass="294474">MTTLGKHHNAVGQYASLGSEVFFQEFGSDWTSYRSARNRRRIDFSGPKWSLETLGGPEGGLMHKQLIREHIEILNLAKNKLTDISCVNAMKDTRTFEFRRLQILNTSRNMLTKVKLVNPSLTEINLSHNELVKLPDFSSLSQLSKLLLSHNDIDDTLQQFGDLQKLRVLDLSSNKFSWRPTFFRKQLSHLERIHLEELRLWPNPFADSFKEYQFITAVTLSSLTSLDGFHIDSELRFQLRVQADQLHMNAADFSIFDVRVEERRKRTAPDEVLTGIEQEFLGGPVPSIQELIDTMRSALDEPNNLLKHIYSLEQKVSCLWNAHFWDRRRLMVAIEESGRQNQLNATQERLAVAAFADKMQQVLGRFESVQDVLVMCLVRMLSCGNRSLAERCGSLLAEWVDATAEELHDRIDSMSEALFRDLRFQLVQGIKSVNERPMLCYEASHGRAKKVDDEDEYDIELEQIEASWYILTALSKFGPSTLYERMVSPWRARVLRPFLPVLCREPKEVLGPDGPPDRWAEYVGFDSFPDEAAEVIEAEMNLVGFQEKCARQGFGGFVVENALEDGMVKVYFKQHKAQSLSSLRRVMPKRTLHVRPVGAVKRTQASEEGDGKNYSWNAWVNGLAVLVSASTDPHNAAVCVAFDAHVAVVTHESDSQGFTEAALLGSSEAKNAFLRLLQLARNLMCASGDAGVKAARYFLEQKLHSRCWSRARRRLQEGGSPLPLSRLCELPANDVALIGELVGVLITMMRCDVKEICDKAMSDIKAENGLDVFDVLLQVASSTSNPDPFFLAISYETIYVFLKSEVMRGQLLSRVISQLRETAILLPYIRGPYVKDVPNEKYMQLWCKCELKYGTPSAARDRLQVLYDSQDPDEHSAWKELVPEIRELQNPMMHRTLLGIVKIIQLLSELALGEDSEALKPVTDLLDASGRERLLIGPTTGLVTCPDFDVRVESLRCVRQVLVSTPEQFDLEEMGWLLNYLTSVGMGIGKQGLFLMEVIELIKMFVRNPSNTGQSFRAKFAKYAIRESFEMLTVNSRRETHNQEETKAKAALTEKIVELLMDCSRPLSGGLRKFLRRVDLMETIRKVLQLEERGGAPGALRVLQTWTGRDIRQVLLPIITSPLFHVHGDVVHMALIRLADVLQGRPDYQRSDIFQELPPSDERRPWLGADSLHRTVSDGLDTVEMDDSQEQHEYFVNSRGLEPLLDFVGRFFAANEELNLTLLKCQEDVANELEEKDRKLRNAWDEHETDVRGTATGVRGDEDDQSMAEVVQECIAARLRHLNGTGAVEHFRRNLNHYDENKGEFSLTKLAKVYQNYWKENENRMNVEVQERPDAIYQLLRVPEKICIDHELKDLQELEKVPKKHQRLRQPHRDFDRLQMQSKDAHTILKTMLCDGAMREQPEVARWCTQELAPETPPSVLSKGLADFLQDNQAQAIDAGIMSSSQLIDLDKYKYFNQHDRRTNVSLVYLEFPTAQHLWESLQELLKRAQRLFLWQVRNRFRIPTALGEYYMALKFQLQLKDSSLHYAELRLCLSGKSKKLNTIQMFRETMKKAEEILHQSCDVPLMETALVAQYLTSMLRSRSIRHDDVVFLRCNDVNLEVDGEDVFAQSAELTSCQLFMVEREAGPGVVKVGDRIRLKSQFTHRYLDVHPSSHLRCRAQQPSLDYDMIFTVEVVGCRDDYALSRVGMAGKLKEYRGLHVESSLKLKVNAVNCVTVRMGQNNFLTSFGERFPVKSEPVNVLSSAGQVFTIYRDGAQVLDFHALHQTGRKPIRTLASQTSDEILQKTMMEAHMRTEISAPSSVEEGSFRRVPPAFKTMMWSIAGNFRGDAAQTKNLPEASLRKLWQMGSMNVAAVLRCAYMLLEVPKAPGGRRYILEVFSSRLTRHSVLSRIISMVSALQTVGQKLQESEDPDITCALLPKKFLRICDAAITNLPLCQSPDDVEGSHQNQREQERHERELATLDRERIWTLSLVGTYACRFVVRPILRKLQVASQRPLPADELLVFADFANLMAALVQSIFDNEMRCLTQDHKKRASPDALALQDKAKSAENEPRTAGTAENSAVATTEEGGGAIQAIQLFEPKKKGARNALSEEGRATVVEEVIPPIMIKALVHLFLYAIHQEAIAFRSGASNEVPVRLISAMINACIAALAALMTLTGSSSAKQLPFEPSEAGSKISCDYDVCEAVSQAMTEGAQLVPRARVAQLQVERGIDALRPEVQTLIQEGALDYHEEKRLYGTERVSTIAYVWARNDKSLEEQRCILVTTSRFRLVFLGFDDEVPQPKRSDLFVLAVRDMRNIRRAVFSSRIRQFLCLLWDRTEINVEMLIFESTSRRRYFQEVLRRVPRERRKLAGDSEEVITRRNAKGITGSVKGIWEVAVNPETMASLIETCQVRRGGIPLVSVSFVHTLGPANVLSQRLSLLVLTRCSLTVIPFRSFWSRFWRMNVDEKYYDADEHVDQAAMDTDSDDDILPPFKETVVTSNESEEKFEASKGPFDFDDLQGVWFFAESSPKVRLQFAQPIDITFTSDGERQRFRRHLANILSEDAAPKAGKTSQAWAVVPTDQTDLKTIQKATKEAQSVKPKDSPKMALMGS</sequence>
<evidence type="ECO:0000256" key="4">
    <source>
        <dbReference type="SAM" id="MobiDB-lite"/>
    </source>
</evidence>
<dbReference type="InterPro" id="IPR001611">
    <property type="entry name" value="Leu-rich_rpt"/>
</dbReference>
<dbReference type="Proteomes" id="UP001642464">
    <property type="component" value="Unassembled WGS sequence"/>
</dbReference>
<proteinExistence type="predicted"/>
<name>A0ABP0HCN8_9DINO</name>
<dbReference type="PROSITE" id="PS51450">
    <property type="entry name" value="LRR"/>
    <property type="match status" value="2"/>
</dbReference>
<evidence type="ECO:0000313" key="5">
    <source>
        <dbReference type="EMBL" id="CAK8987986.1"/>
    </source>
</evidence>
<dbReference type="SUPFAM" id="SSF52058">
    <property type="entry name" value="L domain-like"/>
    <property type="match status" value="1"/>
</dbReference>
<feature type="region of interest" description="Disordered" evidence="4">
    <location>
        <begin position="2573"/>
        <end position="2594"/>
    </location>
</feature>
<keyword evidence="3" id="KW-0175">Coiled coil</keyword>
<comment type="caution">
    <text evidence="5">The sequence shown here is derived from an EMBL/GenBank/DDBJ whole genome shotgun (WGS) entry which is preliminary data.</text>
</comment>
<feature type="region of interest" description="Disordered" evidence="4">
    <location>
        <begin position="2038"/>
        <end position="2065"/>
    </location>
</feature>
<evidence type="ECO:0000256" key="3">
    <source>
        <dbReference type="SAM" id="Coils"/>
    </source>
</evidence>
<reference evidence="5 6" key="1">
    <citation type="submission" date="2024-02" db="EMBL/GenBank/DDBJ databases">
        <authorList>
            <person name="Chen Y."/>
            <person name="Shah S."/>
            <person name="Dougan E. K."/>
            <person name="Thang M."/>
            <person name="Chan C."/>
        </authorList>
    </citation>
    <scope>NUCLEOTIDE SEQUENCE [LARGE SCALE GENOMIC DNA]</scope>
</reference>
<feature type="coiled-coil region" evidence="3">
    <location>
        <begin position="1215"/>
        <end position="1243"/>
    </location>
</feature>
<keyword evidence="1" id="KW-0433">Leucine-rich repeat</keyword>
<feature type="compositionally biased region" description="Basic and acidic residues" evidence="4">
    <location>
        <begin position="2045"/>
        <end position="2054"/>
    </location>
</feature>
<dbReference type="PANTHER" id="PTHR45617">
    <property type="entry name" value="LEUCINE RICH REPEAT FAMILY PROTEIN"/>
    <property type="match status" value="1"/>
</dbReference>
<dbReference type="Gene3D" id="3.80.10.10">
    <property type="entry name" value="Ribonuclease Inhibitor"/>
    <property type="match status" value="1"/>
</dbReference>
<keyword evidence="6" id="KW-1185">Reference proteome</keyword>
<accession>A0ABP0HCN8</accession>
<gene>
    <name evidence="5" type="ORF">SCF082_LOCUS1196</name>
</gene>
<dbReference type="PANTHER" id="PTHR45617:SF171">
    <property type="entry name" value="LEUCINE-RICH REPEAT-CONTAINING PROTEIN 15"/>
    <property type="match status" value="1"/>
</dbReference>
<protein>
    <submittedName>
        <fullName evidence="5">Malignant fibrous histiocytoma-amplified sequence 1 homolog</fullName>
    </submittedName>
</protein>
<evidence type="ECO:0000256" key="2">
    <source>
        <dbReference type="ARBA" id="ARBA00022737"/>
    </source>
</evidence>
<organism evidence="5 6">
    <name type="scientific">Durusdinium trenchii</name>
    <dbReference type="NCBI Taxonomy" id="1381693"/>
    <lineage>
        <taxon>Eukaryota</taxon>
        <taxon>Sar</taxon>
        <taxon>Alveolata</taxon>
        <taxon>Dinophyceae</taxon>
        <taxon>Suessiales</taxon>
        <taxon>Symbiodiniaceae</taxon>
        <taxon>Durusdinium</taxon>
    </lineage>
</organism>
<evidence type="ECO:0000313" key="6">
    <source>
        <dbReference type="Proteomes" id="UP001642464"/>
    </source>
</evidence>